<keyword evidence="10" id="KW-1185">Reference proteome</keyword>
<dbReference type="Proteomes" id="UP000757232">
    <property type="component" value="Unassembled WGS sequence"/>
</dbReference>
<dbReference type="PANTHER" id="PTHR24058:SF22">
    <property type="entry name" value="DUAL SPECIFICITY TYROSINE-PHOSPHORYLATION-REGULATED KINASE 4"/>
    <property type="match status" value="1"/>
</dbReference>
<keyword evidence="5 9" id="KW-0418">Kinase</keyword>
<feature type="region of interest" description="Disordered" evidence="7">
    <location>
        <begin position="91"/>
        <end position="111"/>
    </location>
</feature>
<dbReference type="Pfam" id="PF00069">
    <property type="entry name" value="Pkinase"/>
    <property type="match status" value="1"/>
</dbReference>
<dbReference type="SMART" id="SM00220">
    <property type="entry name" value="S_TKc"/>
    <property type="match status" value="1"/>
</dbReference>
<keyword evidence="2" id="KW-0723">Serine/threonine-protein kinase</keyword>
<dbReference type="PROSITE" id="PS00108">
    <property type="entry name" value="PROTEIN_KINASE_ST"/>
    <property type="match status" value="1"/>
</dbReference>
<dbReference type="GO" id="GO:0005524">
    <property type="term" value="F:ATP binding"/>
    <property type="evidence" value="ECO:0007669"/>
    <property type="project" value="UniProtKB-KW"/>
</dbReference>
<gene>
    <name evidence="9" type="ORF">A7U60_g932</name>
</gene>
<evidence type="ECO:0000256" key="2">
    <source>
        <dbReference type="ARBA" id="ARBA00022527"/>
    </source>
</evidence>
<evidence type="ECO:0000313" key="9">
    <source>
        <dbReference type="EMBL" id="OCB91788.1"/>
    </source>
</evidence>
<name>A0A9Q5NBM2_SANBA</name>
<dbReference type="PANTHER" id="PTHR24058">
    <property type="entry name" value="DUAL SPECIFICITY PROTEIN KINASE"/>
    <property type="match status" value="1"/>
</dbReference>
<reference evidence="9" key="1">
    <citation type="submission" date="2016-06" db="EMBL/GenBank/DDBJ databases">
        <title>Draft Genome sequence of the fungus Inonotus baumii.</title>
        <authorList>
            <person name="Zhu H."/>
            <person name="Lin W."/>
        </authorList>
    </citation>
    <scope>NUCLEOTIDE SEQUENCE</scope>
    <source>
        <strain evidence="9">821</strain>
    </source>
</reference>
<dbReference type="GO" id="GO:0005737">
    <property type="term" value="C:cytoplasm"/>
    <property type="evidence" value="ECO:0007669"/>
    <property type="project" value="TreeGrafter"/>
</dbReference>
<evidence type="ECO:0000256" key="3">
    <source>
        <dbReference type="ARBA" id="ARBA00022679"/>
    </source>
</evidence>
<dbReference type="InterPro" id="IPR050494">
    <property type="entry name" value="Ser_Thr_dual-spec_kinase"/>
</dbReference>
<evidence type="ECO:0000256" key="5">
    <source>
        <dbReference type="ARBA" id="ARBA00022777"/>
    </source>
</evidence>
<dbReference type="Gene3D" id="1.10.510.10">
    <property type="entry name" value="Transferase(Phosphotransferase) domain 1"/>
    <property type="match status" value="1"/>
</dbReference>
<dbReference type="InterPro" id="IPR000719">
    <property type="entry name" value="Prot_kinase_dom"/>
</dbReference>
<comment type="caution">
    <text evidence="9">The sequence shown here is derived from an EMBL/GenBank/DDBJ whole genome shotgun (WGS) entry which is preliminary data.</text>
</comment>
<evidence type="ECO:0000259" key="8">
    <source>
        <dbReference type="PROSITE" id="PS50011"/>
    </source>
</evidence>
<evidence type="ECO:0000256" key="6">
    <source>
        <dbReference type="ARBA" id="ARBA00022840"/>
    </source>
</evidence>
<dbReference type="SUPFAM" id="SSF56112">
    <property type="entry name" value="Protein kinase-like (PK-like)"/>
    <property type="match status" value="1"/>
</dbReference>
<evidence type="ECO:0000256" key="1">
    <source>
        <dbReference type="ARBA" id="ARBA00008867"/>
    </source>
</evidence>
<evidence type="ECO:0000256" key="4">
    <source>
        <dbReference type="ARBA" id="ARBA00022741"/>
    </source>
</evidence>
<dbReference type="EMBL" id="LNZH02000063">
    <property type="protein sequence ID" value="OCB91788.1"/>
    <property type="molecule type" value="Genomic_DNA"/>
</dbReference>
<dbReference type="InterPro" id="IPR011009">
    <property type="entry name" value="Kinase-like_dom_sf"/>
</dbReference>
<dbReference type="GO" id="GO:0004674">
    <property type="term" value="F:protein serine/threonine kinase activity"/>
    <property type="evidence" value="ECO:0007669"/>
    <property type="project" value="UniProtKB-KW"/>
</dbReference>
<keyword evidence="4" id="KW-0547">Nucleotide-binding</keyword>
<evidence type="ECO:0000313" key="10">
    <source>
        <dbReference type="Proteomes" id="UP000757232"/>
    </source>
</evidence>
<evidence type="ECO:0000256" key="7">
    <source>
        <dbReference type="SAM" id="MobiDB-lite"/>
    </source>
</evidence>
<dbReference type="OrthoDB" id="5979581at2759"/>
<sequence>MAVSETGPRSIKVDEELLGTVTSGISGYYPVTAGGIIKGDAYGGEMFEAVRKIGYPKYVALKILNKYATHEHDESSGKKTSELEILLRTYDGKEPAHRPKKPSYDEQGLAGPPHPGWSHVSGCLGSFPCENSQHLVIVFPLYGENMKEFMRGEPDKRLTAPLAKKVAKDTLLALDYLHSHCAIIHCDVKPENILVDFNIGYDLDDIFEAIMKMEPNAGRDGCAASLWFPHHRIKENFRVVLADFSHASWNDLFERSPSTVGSAALRAPELILGFAYDTAIDIWAFACTIFELLTGKPLFRFPDSRSPNELSEEPRYHLSLMQALVGEPYFPTAREGSYLARYDFIDSNGWIKSSTSGSTLNELVSKDVPDDVGDKDKFAAFLRRCLSLDPRQRASASELLNDPWLVDD</sequence>
<accession>A0A9Q5NBM2</accession>
<dbReference type="GO" id="GO:0005856">
    <property type="term" value="C:cytoskeleton"/>
    <property type="evidence" value="ECO:0007669"/>
    <property type="project" value="TreeGrafter"/>
</dbReference>
<feature type="domain" description="Protein kinase" evidence="8">
    <location>
        <begin position="36"/>
        <end position="405"/>
    </location>
</feature>
<organism evidence="9 10">
    <name type="scientific">Sanghuangporus baumii</name>
    <name type="common">Phellinus baumii</name>
    <dbReference type="NCBI Taxonomy" id="108892"/>
    <lineage>
        <taxon>Eukaryota</taxon>
        <taxon>Fungi</taxon>
        <taxon>Dikarya</taxon>
        <taxon>Basidiomycota</taxon>
        <taxon>Agaricomycotina</taxon>
        <taxon>Agaricomycetes</taxon>
        <taxon>Hymenochaetales</taxon>
        <taxon>Hymenochaetaceae</taxon>
        <taxon>Sanghuangporus</taxon>
    </lineage>
</organism>
<dbReference type="InterPro" id="IPR008271">
    <property type="entry name" value="Ser/Thr_kinase_AS"/>
</dbReference>
<keyword evidence="3" id="KW-0808">Transferase</keyword>
<dbReference type="PROSITE" id="PS50011">
    <property type="entry name" value="PROTEIN_KINASE_DOM"/>
    <property type="match status" value="1"/>
</dbReference>
<dbReference type="Gene3D" id="3.30.200.20">
    <property type="entry name" value="Phosphorylase Kinase, domain 1"/>
    <property type="match status" value="1"/>
</dbReference>
<proteinExistence type="inferred from homology"/>
<comment type="similarity">
    <text evidence="1">Belongs to the protein kinase superfamily. CMGC Ser/Thr protein kinase family. MNB/DYRK subfamily.</text>
</comment>
<keyword evidence="6" id="KW-0067">ATP-binding</keyword>
<protein>
    <submittedName>
        <fullName evidence="9">Serine protein kinase Sky1</fullName>
    </submittedName>
</protein>
<dbReference type="AlphaFoldDB" id="A0A9Q5NBM2"/>